<organism evidence="2 3">
    <name type="scientific">Paraburkholderia agricolaris</name>
    <dbReference type="NCBI Taxonomy" id="2152888"/>
    <lineage>
        <taxon>Bacteria</taxon>
        <taxon>Pseudomonadati</taxon>
        <taxon>Pseudomonadota</taxon>
        <taxon>Betaproteobacteria</taxon>
        <taxon>Burkholderiales</taxon>
        <taxon>Burkholderiaceae</taxon>
        <taxon>Paraburkholderia</taxon>
    </lineage>
</organism>
<evidence type="ECO:0000313" key="3">
    <source>
        <dbReference type="Proteomes" id="UP001629249"/>
    </source>
</evidence>
<feature type="transmembrane region" description="Helical" evidence="1">
    <location>
        <begin position="20"/>
        <end position="42"/>
    </location>
</feature>
<gene>
    <name evidence="2" type="ORF">PQR66_27250</name>
</gene>
<dbReference type="Proteomes" id="UP001629249">
    <property type="component" value="Unassembled WGS sequence"/>
</dbReference>
<evidence type="ECO:0000313" key="2">
    <source>
        <dbReference type="EMBL" id="MFL9886767.1"/>
    </source>
</evidence>
<evidence type="ECO:0000256" key="1">
    <source>
        <dbReference type="SAM" id="Phobius"/>
    </source>
</evidence>
<dbReference type="EMBL" id="JAQQFN010000023">
    <property type="protein sequence ID" value="MFL9886767.1"/>
    <property type="molecule type" value="Genomic_DNA"/>
</dbReference>
<name>A0ABW8ZUD1_9BURK</name>
<comment type="caution">
    <text evidence="2">The sequence shown here is derived from an EMBL/GenBank/DDBJ whole genome shotgun (WGS) entry which is preliminary data.</text>
</comment>
<dbReference type="RefSeq" id="WP_408330510.1">
    <property type="nucleotide sequence ID" value="NZ_JAQQFH010000015.1"/>
</dbReference>
<protein>
    <submittedName>
        <fullName evidence="2">Uncharacterized protein</fullName>
    </submittedName>
</protein>
<reference evidence="2 3" key="1">
    <citation type="journal article" date="2024" name="Chem. Sci.">
        <title>Discovery of megapolipeptins by genome mining of a Burkholderiales bacteria collection.</title>
        <authorList>
            <person name="Paulo B.S."/>
            <person name="Recchia M.J.J."/>
            <person name="Lee S."/>
            <person name="Fergusson C.H."/>
            <person name="Romanowski S.B."/>
            <person name="Hernandez A."/>
            <person name="Krull N."/>
            <person name="Liu D.Y."/>
            <person name="Cavanagh H."/>
            <person name="Bos A."/>
            <person name="Gray C.A."/>
            <person name="Murphy B.T."/>
            <person name="Linington R.G."/>
            <person name="Eustaquio A.S."/>
        </authorList>
    </citation>
    <scope>NUCLEOTIDE SEQUENCE [LARGE SCALE GENOMIC DNA]</scope>
    <source>
        <strain evidence="2 3">RL16-012-BIC-B</strain>
    </source>
</reference>
<proteinExistence type="predicted"/>
<keyword evidence="1" id="KW-0812">Transmembrane</keyword>
<keyword evidence="1" id="KW-0472">Membrane</keyword>
<sequence length="49" mass="5434">MDTLQLFHAGMLSEARTWVGFGLLAAVATVGWYVGGALFDYFHRPTTEE</sequence>
<accession>A0ABW8ZUD1</accession>
<keyword evidence="1" id="KW-1133">Transmembrane helix</keyword>
<keyword evidence="3" id="KW-1185">Reference proteome</keyword>